<dbReference type="SUPFAM" id="SSF52540">
    <property type="entry name" value="P-loop containing nucleoside triphosphate hydrolases"/>
    <property type="match status" value="1"/>
</dbReference>
<evidence type="ECO:0000259" key="5">
    <source>
        <dbReference type="PROSITE" id="PS50893"/>
    </source>
</evidence>
<dbReference type="PANTHER" id="PTHR42734:SF17">
    <property type="entry name" value="METAL TRANSPORT SYSTEM ATP-BINDING PROTEIN TM_0124-RELATED"/>
    <property type="match status" value="1"/>
</dbReference>
<evidence type="ECO:0000256" key="2">
    <source>
        <dbReference type="ARBA" id="ARBA00022448"/>
    </source>
</evidence>
<keyword evidence="7" id="KW-1185">Reference proteome</keyword>
<sequence length="220" mass="25010">MNSKVLTVEHLNVAVEDRTLIKDLSFSVNRGVLTCVTGENGVGKTTLVKALLKCKRHPTKQVHFLVRPDQIQYVPQFRNIDDDYPLKIKDFVSLSLQNSFLPWLTKSEKNRIQKVLEMTNLNEIKNEPLGRASGGQKQRAYLAQALVTNPELLILDETTASLDKESRVYLLQVVVDIIKRTGAAVMFITHDQELINRFGDYNLEIADHRGVMHKIERSDA</sequence>
<evidence type="ECO:0000256" key="1">
    <source>
        <dbReference type="ARBA" id="ARBA00005417"/>
    </source>
</evidence>
<dbReference type="SMART" id="SM00382">
    <property type="entry name" value="AAA"/>
    <property type="match status" value="1"/>
</dbReference>
<keyword evidence="2" id="KW-0813">Transport</keyword>
<dbReference type="Gene3D" id="3.40.50.300">
    <property type="entry name" value="P-loop containing nucleotide triphosphate hydrolases"/>
    <property type="match status" value="1"/>
</dbReference>
<keyword evidence="3" id="KW-0547">Nucleotide-binding</keyword>
<dbReference type="RefSeq" id="WP_339959844.1">
    <property type="nucleotide sequence ID" value="NZ_JAWMWH010000001.1"/>
</dbReference>
<dbReference type="PROSITE" id="PS50893">
    <property type="entry name" value="ABC_TRANSPORTER_2"/>
    <property type="match status" value="1"/>
</dbReference>
<organism evidence="6 7">
    <name type="scientific">Nicoliella lavandulae</name>
    <dbReference type="NCBI Taxonomy" id="3082954"/>
    <lineage>
        <taxon>Bacteria</taxon>
        <taxon>Bacillati</taxon>
        <taxon>Bacillota</taxon>
        <taxon>Bacilli</taxon>
        <taxon>Lactobacillales</taxon>
        <taxon>Lactobacillaceae</taxon>
        <taxon>Nicoliella</taxon>
    </lineage>
</organism>
<dbReference type="InterPro" id="IPR003439">
    <property type="entry name" value="ABC_transporter-like_ATP-bd"/>
</dbReference>
<keyword evidence="4 6" id="KW-0067">ATP-binding</keyword>
<reference evidence="6 7" key="1">
    <citation type="submission" date="2023-10" db="EMBL/GenBank/DDBJ databases">
        <title>Nicoliella lavandulae sp. nov. isolated from Lavandula angustifolia flowers.</title>
        <authorList>
            <person name="Alcantara C."/>
            <person name="Zuniga M."/>
            <person name="Landete J.M."/>
            <person name="Monedero V."/>
        </authorList>
    </citation>
    <scope>NUCLEOTIDE SEQUENCE [LARGE SCALE GENOMIC DNA]</scope>
    <source>
        <strain evidence="6 7">Es01</strain>
    </source>
</reference>
<dbReference type="PANTHER" id="PTHR42734">
    <property type="entry name" value="METAL TRANSPORT SYSTEM ATP-BINDING PROTEIN TM_0124-RELATED"/>
    <property type="match status" value="1"/>
</dbReference>
<dbReference type="InterPro" id="IPR050153">
    <property type="entry name" value="Metal_Ion_Import_ABC"/>
</dbReference>
<dbReference type="Pfam" id="PF00005">
    <property type="entry name" value="ABC_tran"/>
    <property type="match status" value="1"/>
</dbReference>
<name>A0ABU8SJC8_9LACO</name>
<protein>
    <submittedName>
        <fullName evidence="6">ATP-binding cassette domain-containing protein</fullName>
    </submittedName>
</protein>
<evidence type="ECO:0000256" key="3">
    <source>
        <dbReference type="ARBA" id="ARBA00022741"/>
    </source>
</evidence>
<dbReference type="Proteomes" id="UP001370590">
    <property type="component" value="Unassembled WGS sequence"/>
</dbReference>
<accession>A0ABU8SJC8</accession>
<comment type="caution">
    <text evidence="6">The sequence shown here is derived from an EMBL/GenBank/DDBJ whole genome shotgun (WGS) entry which is preliminary data.</text>
</comment>
<dbReference type="GO" id="GO:0005524">
    <property type="term" value="F:ATP binding"/>
    <property type="evidence" value="ECO:0007669"/>
    <property type="project" value="UniProtKB-KW"/>
</dbReference>
<comment type="similarity">
    <text evidence="1">Belongs to the ABC transporter superfamily.</text>
</comment>
<evidence type="ECO:0000313" key="6">
    <source>
        <dbReference type="EMBL" id="MEJ6400020.1"/>
    </source>
</evidence>
<dbReference type="EMBL" id="JAWMWH010000001">
    <property type="protein sequence ID" value="MEJ6400020.1"/>
    <property type="molecule type" value="Genomic_DNA"/>
</dbReference>
<proteinExistence type="inferred from homology"/>
<feature type="domain" description="ABC transporter" evidence="5">
    <location>
        <begin position="6"/>
        <end position="218"/>
    </location>
</feature>
<gene>
    <name evidence="6" type="ORF">R4146_02330</name>
</gene>
<evidence type="ECO:0000256" key="4">
    <source>
        <dbReference type="ARBA" id="ARBA00022840"/>
    </source>
</evidence>
<dbReference type="InterPro" id="IPR027417">
    <property type="entry name" value="P-loop_NTPase"/>
</dbReference>
<dbReference type="InterPro" id="IPR003593">
    <property type="entry name" value="AAA+_ATPase"/>
</dbReference>
<evidence type="ECO:0000313" key="7">
    <source>
        <dbReference type="Proteomes" id="UP001370590"/>
    </source>
</evidence>